<sequence>MVARVYYFKRLNIKAALKLFPSEEEALEFLEDYDMDEARAKLLIKVGRILEAAEIYTKNGDILKAVEMLGASATHHADHVRPATEYLLTALRQDLTFGELSKSSPIASKLLVLADKLDKSAMTEQQVDEASPS</sequence>
<reference evidence="1" key="2">
    <citation type="journal article" date="2020" name="Nat. Commun.">
        <title>Large-scale genome sequencing of mycorrhizal fungi provides insights into the early evolution of symbiotic traits.</title>
        <authorList>
            <person name="Miyauchi S."/>
            <person name="Kiss E."/>
            <person name="Kuo A."/>
            <person name="Drula E."/>
            <person name="Kohler A."/>
            <person name="Sanchez-Garcia M."/>
            <person name="Morin E."/>
            <person name="Andreopoulos B."/>
            <person name="Barry K.W."/>
            <person name="Bonito G."/>
            <person name="Buee M."/>
            <person name="Carver A."/>
            <person name="Chen C."/>
            <person name="Cichocki N."/>
            <person name="Clum A."/>
            <person name="Culley D."/>
            <person name="Crous P.W."/>
            <person name="Fauchery L."/>
            <person name="Girlanda M."/>
            <person name="Hayes R.D."/>
            <person name="Keri Z."/>
            <person name="LaButti K."/>
            <person name="Lipzen A."/>
            <person name="Lombard V."/>
            <person name="Magnuson J."/>
            <person name="Maillard F."/>
            <person name="Murat C."/>
            <person name="Nolan M."/>
            <person name="Ohm R.A."/>
            <person name="Pangilinan J."/>
            <person name="Pereira M.F."/>
            <person name="Perotto S."/>
            <person name="Peter M."/>
            <person name="Pfister S."/>
            <person name="Riley R."/>
            <person name="Sitrit Y."/>
            <person name="Stielow J.B."/>
            <person name="Szollosi G."/>
            <person name="Zifcakova L."/>
            <person name="Stursova M."/>
            <person name="Spatafora J.W."/>
            <person name="Tedersoo L."/>
            <person name="Vaario L.M."/>
            <person name="Yamada A."/>
            <person name="Yan M."/>
            <person name="Wang P."/>
            <person name="Xu J."/>
            <person name="Bruns T."/>
            <person name="Baldrian P."/>
            <person name="Vilgalys R."/>
            <person name="Dunand C."/>
            <person name="Henrissat B."/>
            <person name="Grigoriev I.V."/>
            <person name="Hibbett D."/>
            <person name="Nagy L.G."/>
            <person name="Martin F.M."/>
        </authorList>
    </citation>
    <scope>NUCLEOTIDE SEQUENCE</scope>
    <source>
        <strain evidence="1">P2</strain>
    </source>
</reference>
<dbReference type="EMBL" id="MU118437">
    <property type="protein sequence ID" value="KAF9642521.1"/>
    <property type="molecule type" value="Genomic_DNA"/>
</dbReference>
<proteinExistence type="predicted"/>
<name>A0ACB6YYP9_THEGA</name>
<gene>
    <name evidence="1" type="ORF">BDM02DRAFT_3193093</name>
</gene>
<evidence type="ECO:0000313" key="2">
    <source>
        <dbReference type="Proteomes" id="UP000886501"/>
    </source>
</evidence>
<protein>
    <submittedName>
        <fullName evidence="1">Uncharacterized protein</fullName>
    </submittedName>
</protein>
<dbReference type="Proteomes" id="UP000886501">
    <property type="component" value="Unassembled WGS sequence"/>
</dbReference>
<organism evidence="1 2">
    <name type="scientific">Thelephora ganbajun</name>
    <name type="common">Ganba fungus</name>
    <dbReference type="NCBI Taxonomy" id="370292"/>
    <lineage>
        <taxon>Eukaryota</taxon>
        <taxon>Fungi</taxon>
        <taxon>Dikarya</taxon>
        <taxon>Basidiomycota</taxon>
        <taxon>Agaricomycotina</taxon>
        <taxon>Agaricomycetes</taxon>
        <taxon>Thelephorales</taxon>
        <taxon>Thelephoraceae</taxon>
        <taxon>Thelephora</taxon>
    </lineage>
</organism>
<accession>A0ACB6YYP9</accession>
<comment type="caution">
    <text evidence="1">The sequence shown here is derived from an EMBL/GenBank/DDBJ whole genome shotgun (WGS) entry which is preliminary data.</text>
</comment>
<evidence type="ECO:0000313" key="1">
    <source>
        <dbReference type="EMBL" id="KAF9642521.1"/>
    </source>
</evidence>
<keyword evidence="2" id="KW-1185">Reference proteome</keyword>
<reference evidence="1" key="1">
    <citation type="submission" date="2019-10" db="EMBL/GenBank/DDBJ databases">
        <authorList>
            <consortium name="DOE Joint Genome Institute"/>
            <person name="Kuo A."/>
            <person name="Miyauchi S."/>
            <person name="Kiss E."/>
            <person name="Drula E."/>
            <person name="Kohler A."/>
            <person name="Sanchez-Garcia M."/>
            <person name="Andreopoulos B."/>
            <person name="Barry K.W."/>
            <person name="Bonito G."/>
            <person name="Buee M."/>
            <person name="Carver A."/>
            <person name="Chen C."/>
            <person name="Cichocki N."/>
            <person name="Clum A."/>
            <person name="Culley D."/>
            <person name="Crous P.W."/>
            <person name="Fauchery L."/>
            <person name="Girlanda M."/>
            <person name="Hayes R."/>
            <person name="Keri Z."/>
            <person name="Labutti K."/>
            <person name="Lipzen A."/>
            <person name="Lombard V."/>
            <person name="Magnuson J."/>
            <person name="Maillard F."/>
            <person name="Morin E."/>
            <person name="Murat C."/>
            <person name="Nolan M."/>
            <person name="Ohm R."/>
            <person name="Pangilinan J."/>
            <person name="Pereira M."/>
            <person name="Perotto S."/>
            <person name="Peter M."/>
            <person name="Riley R."/>
            <person name="Sitrit Y."/>
            <person name="Stielow B."/>
            <person name="Szollosi G."/>
            <person name="Zifcakova L."/>
            <person name="Stursova M."/>
            <person name="Spatafora J.W."/>
            <person name="Tedersoo L."/>
            <person name="Vaario L.-M."/>
            <person name="Yamada A."/>
            <person name="Yan M."/>
            <person name="Wang P."/>
            <person name="Xu J."/>
            <person name="Bruns T."/>
            <person name="Baldrian P."/>
            <person name="Vilgalys R."/>
            <person name="Henrissat B."/>
            <person name="Grigoriev I.V."/>
            <person name="Hibbett D."/>
            <person name="Nagy L.G."/>
            <person name="Martin F.M."/>
        </authorList>
    </citation>
    <scope>NUCLEOTIDE SEQUENCE</scope>
    <source>
        <strain evidence="1">P2</strain>
    </source>
</reference>